<keyword evidence="3" id="KW-0238">DNA-binding</keyword>
<dbReference type="GO" id="GO:0006384">
    <property type="term" value="P:transcription initiation at RNA polymerase III promoter"/>
    <property type="evidence" value="ECO:0007669"/>
    <property type="project" value="InterPro"/>
</dbReference>
<evidence type="ECO:0000256" key="3">
    <source>
        <dbReference type="ARBA" id="ARBA00023125"/>
    </source>
</evidence>
<proteinExistence type="predicted"/>
<comment type="subcellular location">
    <subcellularLocation>
        <location evidence="1">Nucleus</location>
    </subcellularLocation>
</comment>
<dbReference type="GO" id="GO:0003677">
    <property type="term" value="F:DNA binding"/>
    <property type="evidence" value="ECO:0007669"/>
    <property type="project" value="UniProtKB-KW"/>
</dbReference>
<dbReference type="PANTHER" id="PTHR15180:SF1">
    <property type="entry name" value="GENERAL TRANSCRIPTION FACTOR 3C POLYPEPTIDE 1"/>
    <property type="match status" value="1"/>
</dbReference>
<dbReference type="Proteomes" id="UP000693981">
    <property type="component" value="Unassembled WGS sequence"/>
</dbReference>
<dbReference type="Pfam" id="PF04182">
    <property type="entry name" value="B-block_TFIIIC"/>
    <property type="match status" value="1"/>
</dbReference>
<evidence type="ECO:0000259" key="6">
    <source>
        <dbReference type="Pfam" id="PF04182"/>
    </source>
</evidence>
<sequence>MTSSSSARALVAACMDHVALEGVSGLSVASLFAAVEPANDLQLRRHVWRLLRSSCGPLLFFRAAKASAAGGRKKRKRPLPGDSAEDSVVVKREALESVGHYGTAANAMLSDQEVAQMAYEDVVADGDNAGQLTAVACEELRHRALNIPVRAIAADLGEEHLRILEAIGRARVHGVTITALSEMVGGTVKRLHNYLDTLISCGLVVKRIMIVAKPTMRRLNIVHLPRFAMDFTPKMLSDSAEFESDDQSKKILCAAVEMYLKKLPTCSSVLADLGRDLGLHKRQLEALRSYILQETKIDGNFPLELFQATRYRP</sequence>
<keyword evidence="8" id="KW-1185">Reference proteome</keyword>
<gene>
    <name evidence="7" type="ORF">PHYBOEH_010985</name>
</gene>
<dbReference type="InterPro" id="IPR007309">
    <property type="entry name" value="TFIIIC_Bblock-bd"/>
</dbReference>
<evidence type="ECO:0000256" key="4">
    <source>
        <dbReference type="ARBA" id="ARBA00023163"/>
    </source>
</evidence>
<keyword evidence="5" id="KW-0539">Nucleus</keyword>
<dbReference type="GO" id="GO:0000127">
    <property type="term" value="C:transcription factor TFIIIC complex"/>
    <property type="evidence" value="ECO:0007669"/>
    <property type="project" value="InterPro"/>
</dbReference>
<keyword evidence="4" id="KW-0804">Transcription</keyword>
<dbReference type="PANTHER" id="PTHR15180">
    <property type="entry name" value="GENERAL TRANSCRIPTION FACTOR 3C POLYPEPTIDE 1"/>
    <property type="match status" value="1"/>
</dbReference>
<dbReference type="OrthoDB" id="68020at2759"/>
<evidence type="ECO:0000256" key="5">
    <source>
        <dbReference type="ARBA" id="ARBA00023242"/>
    </source>
</evidence>
<dbReference type="InterPro" id="IPR044210">
    <property type="entry name" value="Tfc3-like"/>
</dbReference>
<evidence type="ECO:0000256" key="2">
    <source>
        <dbReference type="ARBA" id="ARBA00022553"/>
    </source>
</evidence>
<evidence type="ECO:0000313" key="7">
    <source>
        <dbReference type="EMBL" id="KAG7381387.1"/>
    </source>
</evidence>
<accession>A0A8T1VJE6</accession>
<dbReference type="AlphaFoldDB" id="A0A8T1VJE6"/>
<evidence type="ECO:0000313" key="8">
    <source>
        <dbReference type="Proteomes" id="UP000693981"/>
    </source>
</evidence>
<dbReference type="EMBL" id="JAGDFL010000793">
    <property type="protein sequence ID" value="KAG7381387.1"/>
    <property type="molecule type" value="Genomic_DNA"/>
</dbReference>
<comment type="caution">
    <text evidence="7">The sequence shown here is derived from an EMBL/GenBank/DDBJ whole genome shotgun (WGS) entry which is preliminary data.</text>
</comment>
<feature type="domain" description="B-block binding subunit of TFIIIC" evidence="6">
    <location>
        <begin position="161"/>
        <end position="228"/>
    </location>
</feature>
<keyword evidence="2" id="KW-0597">Phosphoprotein</keyword>
<name>A0A8T1VJE6_9STRA</name>
<evidence type="ECO:0000256" key="1">
    <source>
        <dbReference type="ARBA" id="ARBA00004123"/>
    </source>
</evidence>
<organism evidence="7 8">
    <name type="scientific">Phytophthora boehmeriae</name>
    <dbReference type="NCBI Taxonomy" id="109152"/>
    <lineage>
        <taxon>Eukaryota</taxon>
        <taxon>Sar</taxon>
        <taxon>Stramenopiles</taxon>
        <taxon>Oomycota</taxon>
        <taxon>Peronosporomycetes</taxon>
        <taxon>Peronosporales</taxon>
        <taxon>Peronosporaceae</taxon>
        <taxon>Phytophthora</taxon>
    </lineage>
</organism>
<reference evidence="7" key="1">
    <citation type="submission" date="2021-02" db="EMBL/GenBank/DDBJ databases">
        <authorList>
            <person name="Palmer J.M."/>
        </authorList>
    </citation>
    <scope>NUCLEOTIDE SEQUENCE</scope>
    <source>
        <strain evidence="7">SCRP23</strain>
    </source>
</reference>
<dbReference type="GO" id="GO:0042791">
    <property type="term" value="P:5S class rRNA transcription by RNA polymerase III"/>
    <property type="evidence" value="ECO:0007669"/>
    <property type="project" value="TreeGrafter"/>
</dbReference>
<dbReference type="GO" id="GO:0005634">
    <property type="term" value="C:nucleus"/>
    <property type="evidence" value="ECO:0007669"/>
    <property type="project" value="UniProtKB-SubCell"/>
</dbReference>
<protein>
    <recommendedName>
        <fullName evidence="6">B-block binding subunit of TFIIIC domain-containing protein</fullName>
    </recommendedName>
</protein>